<keyword evidence="1" id="KW-0031">Aminopeptidase</keyword>
<dbReference type="InterPro" id="IPR000169">
    <property type="entry name" value="Pept_cys_AS"/>
</dbReference>
<reference evidence="5 6" key="1">
    <citation type="submission" date="2018-05" db="EMBL/GenBank/DDBJ databases">
        <title>Genomic Encyclopedia of Type Strains, Phase IV (KMG-IV): sequencing the most valuable type-strain genomes for metagenomic binning, comparative biology and taxonomic classification.</title>
        <authorList>
            <person name="Goeker M."/>
        </authorList>
    </citation>
    <scope>NUCLEOTIDE SEQUENCE [LARGE SCALE GENOMIC DNA]</scope>
    <source>
        <strain evidence="5 6">DSM 28579</strain>
    </source>
</reference>
<dbReference type="SUPFAM" id="SSF54001">
    <property type="entry name" value="Cysteine proteinases"/>
    <property type="match status" value="1"/>
</dbReference>
<dbReference type="RefSeq" id="WP_116496050.1">
    <property type="nucleotide sequence ID" value="NZ_QENZ01000003.1"/>
</dbReference>
<feature type="active site" evidence="2">
    <location>
        <position position="336"/>
    </location>
</feature>
<dbReference type="Pfam" id="PF00112">
    <property type="entry name" value="Peptidase_C1"/>
    <property type="match status" value="1"/>
</dbReference>
<accession>A0A7L4USM4</accession>
<keyword evidence="6" id="KW-1185">Reference proteome</keyword>
<feature type="chain" id="PRO_5029638628" description="Aminopeptidase" evidence="3">
    <location>
        <begin position="20"/>
        <end position="401"/>
    </location>
</feature>
<dbReference type="InterPro" id="IPR000668">
    <property type="entry name" value="Peptidase_C1A_C"/>
</dbReference>
<evidence type="ECO:0000256" key="3">
    <source>
        <dbReference type="SAM" id="SignalP"/>
    </source>
</evidence>
<keyword evidence="1" id="KW-0645">Protease</keyword>
<keyword evidence="1 5" id="KW-0378">Hydrolase</keyword>
<dbReference type="Proteomes" id="UP000251835">
    <property type="component" value="Unassembled WGS sequence"/>
</dbReference>
<comment type="similarity">
    <text evidence="1">Belongs to the peptidase C1 family.</text>
</comment>
<evidence type="ECO:0000313" key="5">
    <source>
        <dbReference type="EMBL" id="PVX52522.1"/>
    </source>
</evidence>
<dbReference type="EMBL" id="QENZ01000003">
    <property type="protein sequence ID" value="PVX52522.1"/>
    <property type="molecule type" value="Genomic_DNA"/>
</dbReference>
<evidence type="ECO:0000313" key="6">
    <source>
        <dbReference type="Proteomes" id="UP000251835"/>
    </source>
</evidence>
<dbReference type="PROSITE" id="PS00139">
    <property type="entry name" value="THIOL_PROTEASE_CYS"/>
    <property type="match status" value="1"/>
</dbReference>
<keyword evidence="1" id="KW-0788">Thiol protease</keyword>
<dbReference type="Gene3D" id="3.90.70.10">
    <property type="entry name" value="Cysteine proteinases"/>
    <property type="match status" value="1"/>
</dbReference>
<evidence type="ECO:0000259" key="4">
    <source>
        <dbReference type="Pfam" id="PF00112"/>
    </source>
</evidence>
<dbReference type="PIRSF" id="PIRSF005700">
    <property type="entry name" value="PepC"/>
    <property type="match status" value="1"/>
</dbReference>
<evidence type="ECO:0000256" key="2">
    <source>
        <dbReference type="PIRSR" id="PIRSR005700-1"/>
    </source>
</evidence>
<evidence type="ECO:0000256" key="1">
    <source>
        <dbReference type="PIRNR" id="PIRNR005700"/>
    </source>
</evidence>
<dbReference type="Pfam" id="PF03051">
    <property type="entry name" value="Peptidase_C1_2"/>
    <property type="match status" value="1"/>
</dbReference>
<protein>
    <recommendedName>
        <fullName evidence="1">Aminopeptidase</fullName>
    </recommendedName>
</protein>
<organism evidence="5 6">
    <name type="scientific">Balneicella halophila</name>
    <dbReference type="NCBI Taxonomy" id="1537566"/>
    <lineage>
        <taxon>Bacteria</taxon>
        <taxon>Pseudomonadati</taxon>
        <taxon>Bacteroidota</taxon>
        <taxon>Bacteroidia</taxon>
        <taxon>Bacteroidales</taxon>
        <taxon>Balneicellaceae</taxon>
        <taxon>Balneicella</taxon>
    </lineage>
</organism>
<dbReference type="GO" id="GO:0006508">
    <property type="term" value="P:proteolysis"/>
    <property type="evidence" value="ECO:0007669"/>
    <property type="project" value="UniProtKB-KW"/>
</dbReference>
<comment type="caution">
    <text evidence="5">The sequence shown here is derived from an EMBL/GenBank/DDBJ whole genome shotgun (WGS) entry which is preliminary data.</text>
</comment>
<dbReference type="InterPro" id="IPR038765">
    <property type="entry name" value="Papain-like_cys_pep_sf"/>
</dbReference>
<dbReference type="InterPro" id="IPR004134">
    <property type="entry name" value="Peptidase_C1B"/>
</dbReference>
<dbReference type="GO" id="GO:0070005">
    <property type="term" value="F:cysteine-type aminopeptidase activity"/>
    <property type="evidence" value="ECO:0007669"/>
    <property type="project" value="InterPro"/>
</dbReference>
<feature type="signal peptide" evidence="3">
    <location>
        <begin position="1"/>
        <end position="19"/>
    </location>
</feature>
<feature type="active site" evidence="2">
    <location>
        <position position="357"/>
    </location>
</feature>
<name>A0A7L4USM4_BALHA</name>
<keyword evidence="3" id="KW-0732">Signal</keyword>
<sequence length="401" mass="45920">MKQLLYALLLCFTFTSVYAQDTKKEEKPEGYKFTDIINLDITPVKDQNRSGTCWSFSANSFFEQEMLRMGKPVTDLSEMFVVRHTYTDKAEKYVRLHGYLNFAQGGAFHDNLYVFDKYGIVPESVYSGLEYGEKGHVHGEVEAVLRGIADAAIKNPNRKLSPKWKVAFEGALDAYFGELPKSFVYDGKTYTPKSFLTDYCGIVPEDYVAIGSYTHHPFYEEFIFEVQDNWLWKTIYNVPLDEMMQVIDNALETGYSVAWAADVSEKGFNTKKVGVAIVPETNIESMDQAEIGKWEAMSEAERNKKIYSFDKPGKEKVITQELRQEAFDNYQSTDDHGMHIYGTATDQIGNKYYKVKNSWGNYNDFDGSFYVSKPYVAYKTMNILVHKDAIPQAIKNKLGIK</sequence>
<feature type="domain" description="Peptidase C1A papain C-terminal" evidence="4">
    <location>
        <begin position="40"/>
        <end position="126"/>
    </location>
</feature>
<proteinExistence type="inferred from homology"/>
<feature type="active site" evidence="2">
    <location>
        <position position="53"/>
    </location>
</feature>
<dbReference type="OrthoDB" id="9814054at2"/>
<gene>
    <name evidence="5" type="ORF">C7377_0846</name>
</gene>
<dbReference type="AlphaFoldDB" id="A0A7L4USM4"/>